<evidence type="ECO:0000313" key="1">
    <source>
        <dbReference type="EMBL" id="KAA8574184.1"/>
    </source>
</evidence>
<keyword evidence="2" id="KW-1185">Reference proteome</keyword>
<proteinExistence type="predicted"/>
<gene>
    <name evidence="1" type="ORF">EYC84_005698</name>
</gene>
<reference evidence="1 2" key="1">
    <citation type="submission" date="2019-06" db="EMBL/GenBank/DDBJ databases">
        <title>Genome Sequence of the Brown Rot Fungal Pathogen Monilinia fructicola.</title>
        <authorList>
            <person name="De Miccolis Angelini R.M."/>
            <person name="Landi L."/>
            <person name="Abate D."/>
            <person name="Pollastro S."/>
            <person name="Romanazzi G."/>
            <person name="Faretra F."/>
        </authorList>
    </citation>
    <scope>NUCLEOTIDE SEQUENCE [LARGE SCALE GENOMIC DNA]</scope>
    <source>
        <strain evidence="1 2">Mfrc123</strain>
    </source>
</reference>
<organism evidence="1 2">
    <name type="scientific">Monilinia fructicola</name>
    <name type="common">Brown rot fungus</name>
    <name type="synonym">Ciboria fructicola</name>
    <dbReference type="NCBI Taxonomy" id="38448"/>
    <lineage>
        <taxon>Eukaryota</taxon>
        <taxon>Fungi</taxon>
        <taxon>Dikarya</taxon>
        <taxon>Ascomycota</taxon>
        <taxon>Pezizomycotina</taxon>
        <taxon>Leotiomycetes</taxon>
        <taxon>Helotiales</taxon>
        <taxon>Sclerotiniaceae</taxon>
        <taxon>Monilinia</taxon>
    </lineage>
</organism>
<dbReference type="AlphaFoldDB" id="A0A5M9JX95"/>
<dbReference type="EMBL" id="VICG01000003">
    <property type="protein sequence ID" value="KAA8574184.1"/>
    <property type="molecule type" value="Genomic_DNA"/>
</dbReference>
<protein>
    <submittedName>
        <fullName evidence="1">Uncharacterized protein</fullName>
    </submittedName>
</protein>
<accession>A0A5M9JX95</accession>
<dbReference type="Proteomes" id="UP000322873">
    <property type="component" value="Unassembled WGS sequence"/>
</dbReference>
<name>A0A5M9JX95_MONFR</name>
<evidence type="ECO:0000313" key="2">
    <source>
        <dbReference type="Proteomes" id="UP000322873"/>
    </source>
</evidence>
<comment type="caution">
    <text evidence="1">The sequence shown here is derived from an EMBL/GenBank/DDBJ whole genome shotgun (WGS) entry which is preliminary data.</text>
</comment>
<sequence length="94" mass="10345">MQTHPIHSISSSARKGRERLAIQCAFAVRSCNLYPCMMDKIPKNYLHVTVSIYASIHPSIHPSIITPKQSCTYSVTSPSPLPSPPQLRTLGSVL</sequence>